<dbReference type="SUPFAM" id="SSF56112">
    <property type="entry name" value="Protein kinase-like (PK-like)"/>
    <property type="match status" value="1"/>
</dbReference>
<dbReference type="RefSeq" id="WP_074737561.1">
    <property type="nucleotide sequence ID" value="NZ_FNNP01000005.1"/>
</dbReference>
<keyword evidence="3" id="KW-1185">Reference proteome</keyword>
<dbReference type="InterPro" id="IPR011009">
    <property type="entry name" value="Kinase-like_dom_sf"/>
</dbReference>
<dbReference type="Gene3D" id="3.90.1200.10">
    <property type="match status" value="1"/>
</dbReference>
<dbReference type="InterPro" id="IPR002575">
    <property type="entry name" value="Aminoglycoside_PTrfase"/>
</dbReference>
<reference evidence="3" key="1">
    <citation type="submission" date="2016-10" db="EMBL/GenBank/DDBJ databases">
        <authorList>
            <person name="Varghese N."/>
            <person name="Submissions S."/>
        </authorList>
    </citation>
    <scope>NUCLEOTIDE SEQUENCE [LARGE SCALE GENOMIC DNA]</scope>
    <source>
        <strain evidence="3">DSM 27839</strain>
    </source>
</reference>
<dbReference type="Pfam" id="PF01636">
    <property type="entry name" value="APH"/>
    <property type="match status" value="1"/>
</dbReference>
<dbReference type="OrthoDB" id="9809275at2"/>
<name>A0A1H3BJ20_9RHOB</name>
<protein>
    <recommendedName>
        <fullName evidence="1">Aminoglycoside phosphotransferase domain-containing protein</fullName>
    </recommendedName>
</protein>
<sequence>MTNRAILAEALIAQTPWNSAQHSPLAGDASNRRYERLTNPANGRTAVLMDAPPEKGEAVEPFVRMAEYLRSIGLSAPEIYAEDSEYGFLLLEDLGDALFANVLRDDPALERTLYSAATDVLVHLHAAPTLSLDSYDPALMTEFAALSFTKYAQGVLGSHDEEARARFELRFADILHRETGGNRVVVQRDYHAENLIWLPGRDGIARVGLLDFQSAMLGHPAYDLMSLLQDVRRTVPVGIEMRMIDRYITATGVDGHDFRTAYSVLGAQRNLRILGGFARLATDYGKPHYVDLIPAAWAHLMRDLEHPALVPVADLLRGALPDPNPENLAKLRSQ</sequence>
<dbReference type="AlphaFoldDB" id="A0A1H3BJ20"/>
<accession>A0A1H3BJ20</accession>
<evidence type="ECO:0000313" key="2">
    <source>
        <dbReference type="EMBL" id="SDX41304.1"/>
    </source>
</evidence>
<evidence type="ECO:0000259" key="1">
    <source>
        <dbReference type="Pfam" id="PF01636"/>
    </source>
</evidence>
<gene>
    <name evidence="2" type="ORF">SAMN05444358_105185</name>
</gene>
<dbReference type="EMBL" id="FNNP01000005">
    <property type="protein sequence ID" value="SDX41304.1"/>
    <property type="molecule type" value="Genomic_DNA"/>
</dbReference>
<dbReference type="STRING" id="985054.SAMN05444358_105185"/>
<dbReference type="Proteomes" id="UP000183400">
    <property type="component" value="Unassembled WGS sequence"/>
</dbReference>
<feature type="domain" description="Aminoglycoside phosphotransferase" evidence="1">
    <location>
        <begin position="23"/>
        <end position="255"/>
    </location>
</feature>
<evidence type="ECO:0000313" key="3">
    <source>
        <dbReference type="Proteomes" id="UP000183400"/>
    </source>
</evidence>
<dbReference type="Gene3D" id="3.30.200.20">
    <property type="entry name" value="Phosphorylase Kinase, domain 1"/>
    <property type="match status" value="1"/>
</dbReference>
<organism evidence="2 3">
    <name type="scientific">Ruegeria halocynthiae</name>
    <dbReference type="NCBI Taxonomy" id="985054"/>
    <lineage>
        <taxon>Bacteria</taxon>
        <taxon>Pseudomonadati</taxon>
        <taxon>Pseudomonadota</taxon>
        <taxon>Alphaproteobacteria</taxon>
        <taxon>Rhodobacterales</taxon>
        <taxon>Roseobacteraceae</taxon>
        <taxon>Ruegeria</taxon>
    </lineage>
</organism>
<proteinExistence type="predicted"/>